<evidence type="ECO:0000313" key="3">
    <source>
        <dbReference type="Proteomes" id="UP001060771"/>
    </source>
</evidence>
<accession>A0ABM8BJE6</accession>
<evidence type="ECO:0008006" key="4">
    <source>
        <dbReference type="Google" id="ProtNLM"/>
    </source>
</evidence>
<reference evidence="3" key="1">
    <citation type="submission" date="2022-09" db="EMBL/GenBank/DDBJ databases">
        <title>Complete genome sequence of Vulcanisaeta souniana.</title>
        <authorList>
            <person name="Kato S."/>
            <person name="Itoh T."/>
            <person name="Ohkuma M."/>
        </authorList>
    </citation>
    <scope>NUCLEOTIDE SEQUENCE [LARGE SCALE GENOMIC DNA]</scope>
    <source>
        <strain evidence="3">JCM 11219</strain>
    </source>
</reference>
<keyword evidence="1" id="KW-0472">Membrane</keyword>
<sequence>MIRGVLQMNHRLLILLTIMALLTTQVITYAQPGGYFLVKQCGAITVSLDPNPGQCELFRVSNGDITTVSSIVVHRSIVVGGVSDWGQDPASWSDPDFPQSVQYQPYIQVNGTMTFSVTIGTGNYSISIGVYNGTAAIEVVQGKNVLMTKIITGPPFNYVVTTPAPSYAFLNFESTDQQLQVVVARVNGTPLLAFNVYRGYISNYTASMITLPPQFTLNLGPTSTPVNTGISFILRAPNYTGPTPLAIWVGEGFSNQSGYWWAQIGFNDWNGYMNVSYAGWGVFSSFYPNVGGTDYNYSLLPGHTYNFTMALVSGTTWEFLVNGTLIAEENLTGIYNLGSPIANMGADLGFETLTAWGGSINITNVIDVPVAMSFRIGSAWVETTNLTLLSVGENWWNGKATSAPGISVWGLEGNLQNSSICQGELIFADNLSKPFQLPGLSIEPFYGTFYFSPKNTTIKYADLTVENNGSIYVKPRNGTILVSIVSFPENQLVLGTNNQVFIEGIQNLVLSSPGLINNPFRSSGTAILIVPLSSAENSYGNPQEIVLLQRYNVTFVESGLPAGTSWSVTLNGIKVESNSSTVTFYELDGLYYYNIGPIEGFTVSPSTGFITVNDSNTIQTVTFKLITYNVTFTESGLPNGTPWSATLNGTTKTSTTGSINFTVTPGPYTYQVGLVNGYTASPGSGSITVGGNETVPITFTPTTATTNRTVTTTSTSQTMISWVTPVIIAVVIVIAIIVILILRRRERM</sequence>
<evidence type="ECO:0000313" key="2">
    <source>
        <dbReference type="EMBL" id="BDR91072.1"/>
    </source>
</evidence>
<protein>
    <recommendedName>
        <fullName evidence="4">Thermopsin</fullName>
    </recommendedName>
</protein>
<organism evidence="2 3">
    <name type="scientific">Vulcanisaeta souniana JCM 11219</name>
    <dbReference type="NCBI Taxonomy" id="1293586"/>
    <lineage>
        <taxon>Archaea</taxon>
        <taxon>Thermoproteota</taxon>
        <taxon>Thermoprotei</taxon>
        <taxon>Thermoproteales</taxon>
        <taxon>Thermoproteaceae</taxon>
        <taxon>Vulcanisaeta</taxon>
    </lineage>
</organism>
<keyword evidence="1" id="KW-1133">Transmembrane helix</keyword>
<proteinExistence type="predicted"/>
<evidence type="ECO:0000256" key="1">
    <source>
        <dbReference type="SAM" id="Phobius"/>
    </source>
</evidence>
<gene>
    <name evidence="2" type="ORF">Vsou_01650</name>
</gene>
<keyword evidence="1" id="KW-0812">Transmembrane</keyword>
<dbReference type="EMBL" id="AP026830">
    <property type="protein sequence ID" value="BDR91072.1"/>
    <property type="molecule type" value="Genomic_DNA"/>
</dbReference>
<name>A0ABM8BJE6_9CREN</name>
<feature type="transmembrane region" description="Helical" evidence="1">
    <location>
        <begin position="719"/>
        <end position="742"/>
    </location>
</feature>
<dbReference type="Proteomes" id="UP001060771">
    <property type="component" value="Chromosome"/>
</dbReference>
<keyword evidence="3" id="KW-1185">Reference proteome</keyword>